<reference evidence="2 3" key="1">
    <citation type="submission" date="2019-03" db="EMBL/GenBank/DDBJ databases">
        <title>Genomics of glacier-inhabiting Cryobacterium strains.</title>
        <authorList>
            <person name="Liu Q."/>
            <person name="Xin Y.-H."/>
        </authorList>
    </citation>
    <scope>NUCLEOTIDE SEQUENCE [LARGE SCALE GENOMIC DNA]</scope>
    <source>
        <strain evidence="2 3">MDT1-3</strain>
    </source>
</reference>
<feature type="region of interest" description="Disordered" evidence="1">
    <location>
        <begin position="1"/>
        <end position="89"/>
    </location>
</feature>
<dbReference type="EMBL" id="SOFP01000063">
    <property type="protein sequence ID" value="TFC12257.1"/>
    <property type="molecule type" value="Genomic_DNA"/>
</dbReference>
<sequence length="89" mass="9502">MSEFASTGQDPLESIGPEPVGPEPVGPEAATTGFRPVLPAGVDEDLPDDADDVSGGVPPPRASPRVEPEESAIHGPRRRRGLRRWWAPR</sequence>
<dbReference type="RefSeq" id="WP_134568442.1">
    <property type="nucleotide sequence ID" value="NZ_SOFP01000063.1"/>
</dbReference>
<dbReference type="Proteomes" id="UP000298412">
    <property type="component" value="Unassembled WGS sequence"/>
</dbReference>
<comment type="caution">
    <text evidence="2">The sequence shown here is derived from an EMBL/GenBank/DDBJ whole genome shotgun (WGS) entry which is preliminary data.</text>
</comment>
<evidence type="ECO:0000256" key="1">
    <source>
        <dbReference type="SAM" id="MobiDB-lite"/>
    </source>
</evidence>
<gene>
    <name evidence="2" type="ORF">E3O19_13595</name>
</gene>
<dbReference type="AlphaFoldDB" id="A0A4R8WPI0"/>
<evidence type="ECO:0000313" key="3">
    <source>
        <dbReference type="Proteomes" id="UP000298412"/>
    </source>
</evidence>
<organism evidence="2 3">
    <name type="scientific">Cryobacterium algoritolerans</name>
    <dbReference type="NCBI Taxonomy" id="1259184"/>
    <lineage>
        <taxon>Bacteria</taxon>
        <taxon>Bacillati</taxon>
        <taxon>Actinomycetota</taxon>
        <taxon>Actinomycetes</taxon>
        <taxon>Micrococcales</taxon>
        <taxon>Microbacteriaceae</taxon>
        <taxon>Cryobacterium</taxon>
    </lineage>
</organism>
<evidence type="ECO:0000313" key="2">
    <source>
        <dbReference type="EMBL" id="TFC12257.1"/>
    </source>
</evidence>
<accession>A0A4R8WPI0</accession>
<keyword evidence="3" id="KW-1185">Reference proteome</keyword>
<proteinExistence type="predicted"/>
<feature type="compositionally biased region" description="Acidic residues" evidence="1">
    <location>
        <begin position="42"/>
        <end position="52"/>
    </location>
</feature>
<name>A0A4R8WPI0_9MICO</name>
<protein>
    <submittedName>
        <fullName evidence="2">Uncharacterized protein</fullName>
    </submittedName>
</protein>